<organism evidence="2">
    <name type="scientific">Candidatus Kentrum sp. DK</name>
    <dbReference type="NCBI Taxonomy" id="2126562"/>
    <lineage>
        <taxon>Bacteria</taxon>
        <taxon>Pseudomonadati</taxon>
        <taxon>Pseudomonadota</taxon>
        <taxon>Gammaproteobacteria</taxon>
        <taxon>Candidatus Kentrum</taxon>
    </lineage>
</organism>
<feature type="region of interest" description="Disordered" evidence="1">
    <location>
        <begin position="1"/>
        <end position="34"/>
    </location>
</feature>
<name>A0A450RZA2_9GAMM</name>
<reference evidence="2" key="1">
    <citation type="submission" date="2019-02" db="EMBL/GenBank/DDBJ databases">
        <authorList>
            <person name="Gruber-Vodicka R. H."/>
            <person name="Seah K. B. B."/>
        </authorList>
    </citation>
    <scope>NUCLEOTIDE SEQUENCE</scope>
    <source>
        <strain evidence="2">BECK_DK161</strain>
    </source>
</reference>
<protein>
    <submittedName>
        <fullName evidence="2">Uncharacterized protein</fullName>
    </submittedName>
</protein>
<dbReference type="EMBL" id="CAADEY010000008">
    <property type="protein sequence ID" value="VFJ44494.1"/>
    <property type="molecule type" value="Genomic_DNA"/>
</dbReference>
<feature type="compositionally biased region" description="Basic and acidic residues" evidence="1">
    <location>
        <begin position="24"/>
        <end position="34"/>
    </location>
</feature>
<sequence>MPEFDKNIDRAPYSTRKLAQPTEGSKDMVEYGVR</sequence>
<proteinExistence type="predicted"/>
<dbReference type="AlphaFoldDB" id="A0A450RZA2"/>
<evidence type="ECO:0000256" key="1">
    <source>
        <dbReference type="SAM" id="MobiDB-lite"/>
    </source>
</evidence>
<gene>
    <name evidence="2" type="ORF">BECKDK2373C_GA0170839_100835</name>
</gene>
<evidence type="ECO:0000313" key="2">
    <source>
        <dbReference type="EMBL" id="VFJ44494.1"/>
    </source>
</evidence>
<accession>A0A450RZA2</accession>